<dbReference type="EMBL" id="LR792683">
    <property type="protein sequence ID" value="CAB3396099.1"/>
    <property type="molecule type" value="Genomic_DNA"/>
</dbReference>
<evidence type="ECO:0000313" key="4">
    <source>
        <dbReference type="EMBL" id="CAB3396099.1"/>
    </source>
</evidence>
<protein>
    <submittedName>
        <fullName evidence="4">4-formylbenzenesulfonate dehydrogenase TsaC1/TsaC2</fullName>
        <ecNumber evidence="4">1.2.1.62</ecNumber>
    </submittedName>
</protein>
<dbReference type="FunFam" id="3.40.50.720:FF:000084">
    <property type="entry name" value="Short-chain dehydrogenase reductase"/>
    <property type="match status" value="1"/>
</dbReference>
<dbReference type="PANTHER" id="PTHR43639">
    <property type="entry name" value="OXIDOREDUCTASE, SHORT-CHAIN DEHYDROGENASE/REDUCTASE FAMILY (AFU_ORTHOLOGUE AFUA_5G02870)"/>
    <property type="match status" value="1"/>
</dbReference>
<evidence type="ECO:0000313" key="5">
    <source>
        <dbReference type="Proteomes" id="UP000502196"/>
    </source>
</evidence>
<dbReference type="GO" id="GO:0008206">
    <property type="term" value="P:bile acid metabolic process"/>
    <property type="evidence" value="ECO:0007669"/>
    <property type="project" value="UniProtKB-ARBA"/>
</dbReference>
<dbReference type="NCBIfam" id="NF005559">
    <property type="entry name" value="PRK07231.1"/>
    <property type="match status" value="1"/>
</dbReference>
<dbReference type="SUPFAM" id="SSF51735">
    <property type="entry name" value="NAD(P)-binding Rossmann-fold domains"/>
    <property type="match status" value="1"/>
</dbReference>
<dbReference type="NCBIfam" id="NF009466">
    <property type="entry name" value="PRK12826.1-2"/>
    <property type="match status" value="1"/>
</dbReference>
<accession>A0A6F9EI57</accession>
<dbReference type="InterPro" id="IPR020904">
    <property type="entry name" value="Sc_DH/Rdtase_CS"/>
</dbReference>
<dbReference type="Proteomes" id="UP000502196">
    <property type="component" value="Chromosome"/>
</dbReference>
<evidence type="ECO:0000256" key="2">
    <source>
        <dbReference type="ARBA" id="ARBA00023002"/>
    </source>
</evidence>
<organism evidence="4 5">
    <name type="scientific">Kyrpidia spormannii</name>
    <dbReference type="NCBI Taxonomy" id="2055160"/>
    <lineage>
        <taxon>Bacteria</taxon>
        <taxon>Bacillati</taxon>
        <taxon>Bacillota</taxon>
        <taxon>Bacilli</taxon>
        <taxon>Bacillales</taxon>
        <taxon>Alicyclobacillaceae</taxon>
        <taxon>Kyrpidia</taxon>
    </lineage>
</organism>
<dbReference type="Pfam" id="PF13561">
    <property type="entry name" value="adh_short_C2"/>
    <property type="match status" value="1"/>
</dbReference>
<dbReference type="RefSeq" id="WP_232059763.1">
    <property type="nucleotide sequence ID" value="NZ_CP047972.1"/>
</dbReference>
<dbReference type="PROSITE" id="PS00061">
    <property type="entry name" value="ADH_SHORT"/>
    <property type="match status" value="1"/>
</dbReference>
<evidence type="ECO:0000259" key="3">
    <source>
        <dbReference type="SMART" id="SM00822"/>
    </source>
</evidence>
<feature type="domain" description="Ketoreductase" evidence="3">
    <location>
        <begin position="19"/>
        <end position="202"/>
    </location>
</feature>
<dbReference type="InterPro" id="IPR036291">
    <property type="entry name" value="NAD(P)-bd_dom_sf"/>
</dbReference>
<evidence type="ECO:0000256" key="1">
    <source>
        <dbReference type="ARBA" id="ARBA00006484"/>
    </source>
</evidence>
<name>A0A6F9EI57_9BACL</name>
<dbReference type="InterPro" id="IPR057326">
    <property type="entry name" value="KR_dom"/>
</dbReference>
<dbReference type="PANTHER" id="PTHR43639:SF1">
    <property type="entry name" value="SHORT-CHAIN DEHYDROGENASE_REDUCTASE FAMILY PROTEIN"/>
    <property type="match status" value="1"/>
</dbReference>
<reference evidence="4 5" key="1">
    <citation type="submission" date="2020-04" db="EMBL/GenBank/DDBJ databases">
        <authorList>
            <person name="Hogendoorn C."/>
        </authorList>
    </citation>
    <scope>NUCLEOTIDE SEQUENCE [LARGE SCALE GENOMIC DNA]</scope>
    <source>
        <strain evidence="4">COOX1</strain>
    </source>
</reference>
<dbReference type="SMART" id="SM00822">
    <property type="entry name" value="PKS_KR"/>
    <property type="match status" value="1"/>
</dbReference>
<keyword evidence="2 4" id="KW-0560">Oxidoreductase</keyword>
<proteinExistence type="inferred from homology"/>
<gene>
    <name evidence="4" type="primary">tsaC</name>
    <name evidence="4" type="ORF">COOX1_3345</name>
</gene>
<dbReference type="PRINTS" id="PR00080">
    <property type="entry name" value="SDRFAMILY"/>
</dbReference>
<dbReference type="AlphaFoldDB" id="A0A6F9EI57"/>
<dbReference type="InterPro" id="IPR002347">
    <property type="entry name" value="SDR_fam"/>
</dbReference>
<dbReference type="Gene3D" id="3.40.50.720">
    <property type="entry name" value="NAD(P)-binding Rossmann-like Domain"/>
    <property type="match status" value="1"/>
</dbReference>
<dbReference type="EC" id="1.2.1.62" evidence="4"/>
<dbReference type="GO" id="GO:0018482">
    <property type="term" value="F:4-formylbenzenesulfonate dehydrogenase activity"/>
    <property type="evidence" value="ECO:0007669"/>
    <property type="project" value="UniProtKB-EC"/>
</dbReference>
<dbReference type="PRINTS" id="PR00081">
    <property type="entry name" value="GDHRDH"/>
</dbReference>
<sequence>MSAEGTQPVGEAMQRLAGKTAVITGAASGMGRASAELFARHGAAVVVADLDGEGAERATAAIRDAGGRATAVRVDVTREEDARLMVETAVREFGRIDVLFNNAGVPMPFTPVEEVRLEDWQRIMDVNVKGVFLGCRAAVPHMKRQGGGVILSTASTAGIRPRPGLNAYCASKGAVIAFTKSLALELAPWKIRVNCINPVATDTPMLNQFIGGGDLEEGRRRFLETVPLGRLAQPEDIARAALFLASDEADLITGVALEVDGGRCV</sequence>
<comment type="similarity">
    <text evidence="1">Belongs to the short-chain dehydrogenases/reductases (SDR) family.</text>
</comment>